<evidence type="ECO:0000313" key="1">
    <source>
        <dbReference type="EMBL" id="MDP9796765.1"/>
    </source>
</evidence>
<sequence>MEMVDRRVDVRVGENPSLALGPPSNPIGDIGISELTSHNPMGTRQKFEAIGSLKTRDARHDPSNDLLYGGSVFTATEIIELLPGNVSR</sequence>
<proteinExistence type="predicted"/>
<organism evidence="1 2">
    <name type="scientific">Catenuloplanes nepalensis</name>
    <dbReference type="NCBI Taxonomy" id="587533"/>
    <lineage>
        <taxon>Bacteria</taxon>
        <taxon>Bacillati</taxon>
        <taxon>Actinomycetota</taxon>
        <taxon>Actinomycetes</taxon>
        <taxon>Micromonosporales</taxon>
        <taxon>Micromonosporaceae</taxon>
        <taxon>Catenuloplanes</taxon>
    </lineage>
</organism>
<evidence type="ECO:0000313" key="2">
    <source>
        <dbReference type="Proteomes" id="UP001240984"/>
    </source>
</evidence>
<protein>
    <submittedName>
        <fullName evidence="1">Uncharacterized protein</fullName>
    </submittedName>
</protein>
<dbReference type="EMBL" id="JAUSRA010000001">
    <property type="protein sequence ID" value="MDP9796765.1"/>
    <property type="molecule type" value="Genomic_DNA"/>
</dbReference>
<name>A0ABT9MZA3_9ACTN</name>
<comment type="caution">
    <text evidence="1">The sequence shown here is derived from an EMBL/GenBank/DDBJ whole genome shotgun (WGS) entry which is preliminary data.</text>
</comment>
<gene>
    <name evidence="1" type="ORF">J2S43_005277</name>
</gene>
<reference evidence="1 2" key="1">
    <citation type="submission" date="2023-07" db="EMBL/GenBank/DDBJ databases">
        <title>Sequencing the genomes of 1000 actinobacteria strains.</title>
        <authorList>
            <person name="Klenk H.-P."/>
        </authorList>
    </citation>
    <scope>NUCLEOTIDE SEQUENCE [LARGE SCALE GENOMIC DNA]</scope>
    <source>
        <strain evidence="1 2">DSM 44710</strain>
    </source>
</reference>
<dbReference type="Proteomes" id="UP001240984">
    <property type="component" value="Unassembled WGS sequence"/>
</dbReference>
<dbReference type="RefSeq" id="WP_306833599.1">
    <property type="nucleotide sequence ID" value="NZ_JAUSRA010000001.1"/>
</dbReference>
<accession>A0ABT9MZA3</accession>
<keyword evidence="2" id="KW-1185">Reference proteome</keyword>